<dbReference type="InterPro" id="IPR002645">
    <property type="entry name" value="STAS_dom"/>
</dbReference>
<evidence type="ECO:0000313" key="3">
    <source>
        <dbReference type="EMBL" id="GAA2548544.1"/>
    </source>
</evidence>
<dbReference type="PANTHER" id="PTHR33495">
    <property type="entry name" value="ANTI-SIGMA FACTOR ANTAGONIST TM_1081-RELATED-RELATED"/>
    <property type="match status" value="1"/>
</dbReference>
<reference evidence="4" key="1">
    <citation type="journal article" date="2019" name="Int. J. Syst. Evol. Microbiol.">
        <title>The Global Catalogue of Microorganisms (GCM) 10K type strain sequencing project: providing services to taxonomists for standard genome sequencing and annotation.</title>
        <authorList>
            <consortium name="The Broad Institute Genomics Platform"/>
            <consortium name="The Broad Institute Genome Sequencing Center for Infectious Disease"/>
            <person name="Wu L."/>
            <person name="Ma J."/>
        </authorList>
    </citation>
    <scope>NUCLEOTIDE SEQUENCE [LARGE SCALE GENOMIC DNA]</scope>
    <source>
        <strain evidence="4">JCM 6924</strain>
    </source>
</reference>
<evidence type="ECO:0000256" key="1">
    <source>
        <dbReference type="SAM" id="MobiDB-lite"/>
    </source>
</evidence>
<accession>A0ABN3NZK2</accession>
<organism evidence="3 4">
    <name type="scientific">Streptomyces levis</name>
    <dbReference type="NCBI Taxonomy" id="285566"/>
    <lineage>
        <taxon>Bacteria</taxon>
        <taxon>Bacillati</taxon>
        <taxon>Actinomycetota</taxon>
        <taxon>Actinomycetes</taxon>
        <taxon>Kitasatosporales</taxon>
        <taxon>Streptomycetaceae</taxon>
        <taxon>Streptomyces</taxon>
    </lineage>
</organism>
<evidence type="ECO:0000313" key="4">
    <source>
        <dbReference type="Proteomes" id="UP001501095"/>
    </source>
</evidence>
<evidence type="ECO:0000259" key="2">
    <source>
        <dbReference type="PROSITE" id="PS50801"/>
    </source>
</evidence>
<sequence length="133" mass="14060">MLQLIERDGDLAVAALADDVDFYTSSGLRNAGLALLDDGCRYLVLDTSSLDFIDSSGITVLLAFWQRLHAADGALVLAVPDEGLRRRMDVLGLDTVLTITPALGEAVTRARQIRAGTRSPGRPPAPPAASESA</sequence>
<dbReference type="Gene3D" id="3.30.750.24">
    <property type="entry name" value="STAS domain"/>
    <property type="match status" value="1"/>
</dbReference>
<dbReference type="EMBL" id="BAAATM010000018">
    <property type="protein sequence ID" value="GAA2548544.1"/>
    <property type="molecule type" value="Genomic_DNA"/>
</dbReference>
<dbReference type="Pfam" id="PF01740">
    <property type="entry name" value="STAS"/>
    <property type="match status" value="1"/>
</dbReference>
<dbReference type="InterPro" id="IPR036513">
    <property type="entry name" value="STAS_dom_sf"/>
</dbReference>
<feature type="region of interest" description="Disordered" evidence="1">
    <location>
        <begin position="111"/>
        <end position="133"/>
    </location>
</feature>
<protein>
    <recommendedName>
        <fullName evidence="2">STAS domain-containing protein</fullName>
    </recommendedName>
</protein>
<comment type="caution">
    <text evidence="3">The sequence shown here is derived from an EMBL/GenBank/DDBJ whole genome shotgun (WGS) entry which is preliminary data.</text>
</comment>
<dbReference type="SUPFAM" id="SSF52091">
    <property type="entry name" value="SpoIIaa-like"/>
    <property type="match status" value="1"/>
</dbReference>
<proteinExistence type="predicted"/>
<dbReference type="PANTHER" id="PTHR33495:SF2">
    <property type="entry name" value="ANTI-SIGMA FACTOR ANTAGONIST TM_1081-RELATED"/>
    <property type="match status" value="1"/>
</dbReference>
<gene>
    <name evidence="3" type="ORF">GCM10010423_55560</name>
</gene>
<dbReference type="CDD" id="cd07043">
    <property type="entry name" value="STAS_anti-anti-sigma_factors"/>
    <property type="match status" value="1"/>
</dbReference>
<dbReference type="Proteomes" id="UP001501095">
    <property type="component" value="Unassembled WGS sequence"/>
</dbReference>
<dbReference type="PROSITE" id="PS50801">
    <property type="entry name" value="STAS"/>
    <property type="match status" value="1"/>
</dbReference>
<name>A0ABN3NZK2_9ACTN</name>
<feature type="domain" description="STAS" evidence="2">
    <location>
        <begin position="1"/>
        <end position="110"/>
    </location>
</feature>
<keyword evidence="4" id="KW-1185">Reference proteome</keyword>